<dbReference type="AlphaFoldDB" id="A0A7K4BZY7"/>
<name>A0A7K4BZY7_9ARCH</name>
<gene>
    <name evidence="1" type="ORF">GX950_03030</name>
</gene>
<dbReference type="EMBL" id="JAAZKV010000023">
    <property type="protein sequence ID" value="NMA44755.1"/>
    <property type="molecule type" value="Genomic_DNA"/>
</dbReference>
<sequence length="267" mass="31231">MLAKERHIIKQWKKNINMPYIPKGRKVKQTKLNDTRQRARIPGYNSPAILLGTRGGITRKKLKQIVERMKDNKALKDKRPVANIQSHSRVLGERRAITATDVSTRIVRRYLMKPFGKSNTTPQQRKIISSIITHRSNQLIQGTKIRVRPDMRVLLLDLMKSHESQGYEKTKKILETLANRGKSLTNMTKKSKTLNDVFYNVSPKIHVPLQLFELYTEKELISEVKTQIPKRQKELEQLKKLQLQHNNAYVKEIEQQIQHMKKLTNNE</sequence>
<evidence type="ECO:0000313" key="1">
    <source>
        <dbReference type="EMBL" id="NMA44755.1"/>
    </source>
</evidence>
<evidence type="ECO:0000313" key="2">
    <source>
        <dbReference type="Proteomes" id="UP000526302"/>
    </source>
</evidence>
<organism evidence="1 2">
    <name type="scientific">Candidatus Iainarchaeum sp</name>
    <dbReference type="NCBI Taxonomy" id="3101447"/>
    <lineage>
        <taxon>Archaea</taxon>
        <taxon>Candidatus Iainarchaeota</taxon>
        <taxon>Candidatus Iainarchaeia</taxon>
        <taxon>Candidatus Iainarchaeales</taxon>
        <taxon>Candidatus Iainarchaeaceae</taxon>
        <taxon>Candidatus Iainarchaeum</taxon>
    </lineage>
</organism>
<comment type="caution">
    <text evidence="1">The sequence shown here is derived from an EMBL/GenBank/DDBJ whole genome shotgun (WGS) entry which is preliminary data.</text>
</comment>
<dbReference type="Proteomes" id="UP000526302">
    <property type="component" value="Unassembled WGS sequence"/>
</dbReference>
<protein>
    <submittedName>
        <fullName evidence="1">Uncharacterized protein</fullName>
    </submittedName>
</protein>
<accession>A0A7K4BZY7</accession>
<proteinExistence type="predicted"/>
<reference evidence="1 2" key="1">
    <citation type="journal article" date="2020" name="Biotechnol. Biofuels">
        <title>New insights from the biogas microbiome by comprehensive genome-resolved metagenomics of nearly 1600 species originating from multiple anaerobic digesters.</title>
        <authorList>
            <person name="Campanaro S."/>
            <person name="Treu L."/>
            <person name="Rodriguez-R L.M."/>
            <person name="Kovalovszki A."/>
            <person name="Ziels R.M."/>
            <person name="Maus I."/>
            <person name="Zhu X."/>
            <person name="Kougias P.G."/>
            <person name="Basile A."/>
            <person name="Luo G."/>
            <person name="Schluter A."/>
            <person name="Konstantinidis K.T."/>
            <person name="Angelidaki I."/>
        </authorList>
    </citation>
    <scope>NUCLEOTIDE SEQUENCE [LARGE SCALE GENOMIC DNA]</scope>
    <source>
        <strain evidence="1">AS22ysBPME_79</strain>
    </source>
</reference>